<reference evidence="8 9" key="1">
    <citation type="submission" date="2024-05" db="EMBL/GenBank/DDBJ databases">
        <authorList>
            <person name="Yi C."/>
        </authorList>
    </citation>
    <scope>NUCLEOTIDE SEQUENCE [LARGE SCALE GENOMIC DNA]</scope>
    <source>
        <strain evidence="8 9">XS13</strain>
    </source>
</reference>
<keyword evidence="3 6" id="KW-1133">Transmembrane helix</keyword>
<feature type="transmembrane region" description="Helical" evidence="6">
    <location>
        <begin position="55"/>
        <end position="77"/>
    </location>
</feature>
<dbReference type="EMBL" id="JBDXMX010000006">
    <property type="protein sequence ID" value="MEO9248726.1"/>
    <property type="molecule type" value="Genomic_DNA"/>
</dbReference>
<feature type="transmembrane region" description="Helical" evidence="6">
    <location>
        <begin position="287"/>
        <end position="306"/>
    </location>
</feature>
<evidence type="ECO:0000256" key="6">
    <source>
        <dbReference type="SAM" id="Phobius"/>
    </source>
</evidence>
<name>A0ABV0IKP6_9MICC</name>
<protein>
    <submittedName>
        <fullName evidence="8">MFS transporter</fullName>
    </submittedName>
</protein>
<feature type="transmembrane region" description="Helical" evidence="6">
    <location>
        <begin position="121"/>
        <end position="139"/>
    </location>
</feature>
<evidence type="ECO:0000256" key="4">
    <source>
        <dbReference type="ARBA" id="ARBA00023136"/>
    </source>
</evidence>
<gene>
    <name evidence="8" type="ORF">ABDK96_13655</name>
</gene>
<dbReference type="SUPFAM" id="SSF103473">
    <property type="entry name" value="MFS general substrate transporter"/>
    <property type="match status" value="1"/>
</dbReference>
<feature type="transmembrane region" description="Helical" evidence="6">
    <location>
        <begin position="380"/>
        <end position="401"/>
    </location>
</feature>
<dbReference type="PANTHER" id="PTHR23531:SF2">
    <property type="entry name" value="PERMEASE"/>
    <property type="match status" value="1"/>
</dbReference>
<keyword evidence="9" id="KW-1185">Reference proteome</keyword>
<comment type="subcellular location">
    <subcellularLocation>
        <location evidence="1">Cell membrane</location>
        <topology evidence="1">Multi-pass membrane protein</topology>
    </subcellularLocation>
</comment>
<dbReference type="PANTHER" id="PTHR23531">
    <property type="entry name" value="QUINOLENE RESISTANCE PROTEIN NORA"/>
    <property type="match status" value="1"/>
</dbReference>
<evidence type="ECO:0000256" key="3">
    <source>
        <dbReference type="ARBA" id="ARBA00022989"/>
    </source>
</evidence>
<feature type="transmembrane region" description="Helical" evidence="6">
    <location>
        <begin position="243"/>
        <end position="267"/>
    </location>
</feature>
<accession>A0ABV0IKP6</accession>
<dbReference type="RefSeq" id="WP_347921408.1">
    <property type="nucleotide sequence ID" value="NZ_JBDXMX010000006.1"/>
</dbReference>
<dbReference type="PROSITE" id="PS50850">
    <property type="entry name" value="MFS"/>
    <property type="match status" value="1"/>
</dbReference>
<feature type="transmembrane region" description="Helical" evidence="6">
    <location>
        <begin position="342"/>
        <end position="368"/>
    </location>
</feature>
<dbReference type="InterPro" id="IPR011701">
    <property type="entry name" value="MFS"/>
</dbReference>
<evidence type="ECO:0000313" key="8">
    <source>
        <dbReference type="EMBL" id="MEO9248726.1"/>
    </source>
</evidence>
<dbReference type="Gene3D" id="1.20.1250.20">
    <property type="entry name" value="MFS general substrate transporter like domains"/>
    <property type="match status" value="2"/>
</dbReference>
<comment type="caution">
    <text evidence="8">The sequence shown here is derived from an EMBL/GenBank/DDBJ whole genome shotgun (WGS) entry which is preliminary data.</text>
</comment>
<proteinExistence type="predicted"/>
<feature type="transmembrane region" description="Helical" evidence="6">
    <location>
        <begin position="89"/>
        <end position="109"/>
    </location>
</feature>
<feature type="transmembrane region" description="Helical" evidence="6">
    <location>
        <begin position="145"/>
        <end position="167"/>
    </location>
</feature>
<feature type="transmembrane region" description="Helical" evidence="6">
    <location>
        <begin position="318"/>
        <end position="336"/>
    </location>
</feature>
<dbReference type="Proteomes" id="UP001484097">
    <property type="component" value="Unassembled WGS sequence"/>
</dbReference>
<evidence type="ECO:0000313" key="9">
    <source>
        <dbReference type="Proteomes" id="UP001484097"/>
    </source>
</evidence>
<feature type="transmembrane region" description="Helical" evidence="6">
    <location>
        <begin position="210"/>
        <end position="231"/>
    </location>
</feature>
<feature type="transmembrane region" description="Helical" evidence="6">
    <location>
        <begin position="407"/>
        <end position="425"/>
    </location>
</feature>
<dbReference type="InterPro" id="IPR020846">
    <property type="entry name" value="MFS_dom"/>
</dbReference>
<feature type="region of interest" description="Disordered" evidence="5">
    <location>
        <begin position="1"/>
        <end position="46"/>
    </location>
</feature>
<evidence type="ECO:0000256" key="5">
    <source>
        <dbReference type="SAM" id="MobiDB-lite"/>
    </source>
</evidence>
<feature type="domain" description="Major facilitator superfamily (MFS) profile" evidence="7">
    <location>
        <begin position="54"/>
        <end position="430"/>
    </location>
</feature>
<dbReference type="Pfam" id="PF07690">
    <property type="entry name" value="MFS_1"/>
    <property type="match status" value="1"/>
</dbReference>
<sequence length="439" mass="45512">MTTSVARGRPPARCAAEDYNHGGRPPLPAQKAGPLSVSSAASTPQPPTRLWSRNFILTFLTNLFLSLVFYLLVTAMALYAVDEFQASEVMSGLAVSAFVLGAVVARLFTGQAMESIGRQKVLVFALALFLAASALYLVADSLGLLIAVRFVHGVGFGAAATVLAAAVQGMIPPHRRSEGTGWFGTSMNIGAAIGPMLAFQLTDRFGFDSLFIVCTGFAVLGLSAGLLLRLPAPQRGSGARPRFALSGLISVPVLPVALVMLLAGLAYSGVLAFLNGYAQEQGISPTVASLFFVVYAAVLVPSRFIVGPAQDRYGPNAVVLPLMGLFVAGLAVLALWPTTAGVLLSAGLCALGFGSTLTGLQSVAATVVPPFQIGVATSTFFLFLDLGTGLGPVLLGAVLPVTNFSGMYLGLSGFVLVTMVVYWFAHGRRAQHGAGRGGQ</sequence>
<dbReference type="InterPro" id="IPR036259">
    <property type="entry name" value="MFS_trans_sf"/>
</dbReference>
<evidence type="ECO:0000259" key="7">
    <source>
        <dbReference type="PROSITE" id="PS50850"/>
    </source>
</evidence>
<evidence type="ECO:0000256" key="1">
    <source>
        <dbReference type="ARBA" id="ARBA00004651"/>
    </source>
</evidence>
<feature type="transmembrane region" description="Helical" evidence="6">
    <location>
        <begin position="179"/>
        <end position="198"/>
    </location>
</feature>
<keyword evidence="4 6" id="KW-0472">Membrane</keyword>
<dbReference type="InterPro" id="IPR052714">
    <property type="entry name" value="MFS_Exporter"/>
</dbReference>
<keyword evidence="2 6" id="KW-0812">Transmembrane</keyword>
<evidence type="ECO:0000256" key="2">
    <source>
        <dbReference type="ARBA" id="ARBA00022692"/>
    </source>
</evidence>
<organism evidence="8 9">
    <name type="scientific">Citricoccus nitrophenolicus</name>
    <dbReference type="NCBI Taxonomy" id="863575"/>
    <lineage>
        <taxon>Bacteria</taxon>
        <taxon>Bacillati</taxon>
        <taxon>Actinomycetota</taxon>
        <taxon>Actinomycetes</taxon>
        <taxon>Micrococcales</taxon>
        <taxon>Micrococcaceae</taxon>
        <taxon>Citricoccus</taxon>
    </lineage>
</organism>
<dbReference type="CDD" id="cd17489">
    <property type="entry name" value="MFS_YfcJ_like"/>
    <property type="match status" value="1"/>
</dbReference>